<evidence type="ECO:0000313" key="3">
    <source>
        <dbReference type="Proteomes" id="UP000734823"/>
    </source>
</evidence>
<proteinExistence type="predicted"/>
<accession>A0ABR7LHG3</accession>
<sequence length="345" mass="36241">MVALSAVMVAGSAQAAAAVPDEVATEAEAVVAARAGGKSVLVLDRTDESTDVRANPDGTFTWKQHVRPVRVRRDGKFVAVDTTLERRADGSVAPRATVIDLALSGGGKGLPLVRMAAKGAEAGLVWPDELPIPVLDGPTATYPEVLPGVDLKVTADVLGYQQLLVVKTPEAARDPKLREVTFGKHAKGKAEGLSVADERGGPVLTGDASLMWDSSGTPIPGAGGPNEGARRAVMGSAVTDRVVTVKPDQAFLTAPQTTFPVFIDPSHRCNSCGKAHHVVVQSAWPDNKNFDRTDGALSDLKAGYVCEGDCLISRTYLRMHTGSLAGKHIISASMHVETIHSYHCS</sequence>
<feature type="signal peptide" evidence="1">
    <location>
        <begin position="1"/>
        <end position="17"/>
    </location>
</feature>
<name>A0ABR7LHG3_9PSEU</name>
<dbReference type="EMBL" id="JABVED010000047">
    <property type="protein sequence ID" value="MBC6451732.1"/>
    <property type="molecule type" value="Genomic_DNA"/>
</dbReference>
<organism evidence="2 3">
    <name type="scientific">Actinokineospora xionganensis</name>
    <dbReference type="NCBI Taxonomy" id="2684470"/>
    <lineage>
        <taxon>Bacteria</taxon>
        <taxon>Bacillati</taxon>
        <taxon>Actinomycetota</taxon>
        <taxon>Actinomycetes</taxon>
        <taxon>Pseudonocardiales</taxon>
        <taxon>Pseudonocardiaceae</taxon>
        <taxon>Actinokineospora</taxon>
    </lineage>
</organism>
<dbReference type="Proteomes" id="UP000734823">
    <property type="component" value="Unassembled WGS sequence"/>
</dbReference>
<evidence type="ECO:0000256" key="1">
    <source>
        <dbReference type="SAM" id="SignalP"/>
    </source>
</evidence>
<protein>
    <submittedName>
        <fullName evidence="2">LamG domain-containing protein</fullName>
    </submittedName>
</protein>
<evidence type="ECO:0000313" key="2">
    <source>
        <dbReference type="EMBL" id="MBC6451732.1"/>
    </source>
</evidence>
<keyword evidence="1" id="KW-0732">Signal</keyword>
<feature type="non-terminal residue" evidence="2">
    <location>
        <position position="345"/>
    </location>
</feature>
<keyword evidence="3" id="KW-1185">Reference proteome</keyword>
<feature type="chain" id="PRO_5045872300" evidence="1">
    <location>
        <begin position="18"/>
        <end position="345"/>
    </location>
</feature>
<gene>
    <name evidence="2" type="ORF">GPZ80_31800</name>
</gene>
<reference evidence="2 3" key="1">
    <citation type="submission" date="2020-06" db="EMBL/GenBank/DDBJ databases">
        <title>Actinokineospora xiongansis sp. nov., isolated from soil of Baiyangdian.</title>
        <authorList>
            <person name="Zhang X."/>
        </authorList>
    </citation>
    <scope>NUCLEOTIDE SEQUENCE [LARGE SCALE GENOMIC DNA]</scope>
    <source>
        <strain evidence="2 3">HBU206404</strain>
    </source>
</reference>
<comment type="caution">
    <text evidence="2">The sequence shown here is derived from an EMBL/GenBank/DDBJ whole genome shotgun (WGS) entry which is preliminary data.</text>
</comment>